<dbReference type="Proteomes" id="UP000824175">
    <property type="component" value="Unassembled WGS sequence"/>
</dbReference>
<dbReference type="Pfam" id="PF00498">
    <property type="entry name" value="FHA"/>
    <property type="match status" value="1"/>
</dbReference>
<comment type="caution">
    <text evidence="2">The sequence shown here is derived from an EMBL/GenBank/DDBJ whole genome shotgun (WGS) entry which is preliminary data.</text>
</comment>
<dbReference type="EMBL" id="DVMJ01000092">
    <property type="protein sequence ID" value="HIU14490.1"/>
    <property type="molecule type" value="Genomic_DNA"/>
</dbReference>
<dbReference type="InterPro" id="IPR050923">
    <property type="entry name" value="Cell_Proc_Reg/RNA_Proc"/>
</dbReference>
<dbReference type="PANTHER" id="PTHR23308">
    <property type="entry name" value="NUCLEAR INHIBITOR OF PROTEIN PHOSPHATASE-1"/>
    <property type="match status" value="1"/>
</dbReference>
<sequence length="330" mass="38277">MLRQVIDHILFNPQGYMEIYLRPQARLVSKEMVFYLNSSAYLPLFVHIPTRHILYADTSRLQSLQQYVRTHRFTYAQVKWLLEACGSQMRDLGQAVCLYQLEEVFIEPTNLEVYLASLPLEVPDFSVNRAFQSFALAFLENADLNVPYETISQWYLLLKSQSFTIDFFLNTFKTQPKRSLHFFSFWKRSECKSKQSPSFYDAFHPRPILQEERSTYLSGQATTELSAANKTQLLVHYGCLQNEDGQSIPLQADFHIGRESDNDLVLADANVSRHHARIYAKTDGLYLEDLASTNGTWLNEEKQPLEHAHHLQEGDRLRIGQTILIYHAST</sequence>
<protein>
    <submittedName>
        <fullName evidence="2">FHA domain-containing protein</fullName>
    </submittedName>
</protein>
<evidence type="ECO:0000313" key="3">
    <source>
        <dbReference type="Proteomes" id="UP000824175"/>
    </source>
</evidence>
<dbReference type="PROSITE" id="PS50006">
    <property type="entry name" value="FHA_DOMAIN"/>
    <property type="match status" value="1"/>
</dbReference>
<dbReference type="CDD" id="cd00060">
    <property type="entry name" value="FHA"/>
    <property type="match status" value="1"/>
</dbReference>
<dbReference type="Gene3D" id="2.60.200.20">
    <property type="match status" value="1"/>
</dbReference>
<name>A0A9D1HPS4_9FIRM</name>
<dbReference type="SMART" id="SM00240">
    <property type="entry name" value="FHA"/>
    <property type="match status" value="1"/>
</dbReference>
<dbReference type="InterPro" id="IPR000253">
    <property type="entry name" value="FHA_dom"/>
</dbReference>
<organism evidence="2 3">
    <name type="scientific">Candidatus Fimiplasma intestinipullorum</name>
    <dbReference type="NCBI Taxonomy" id="2840825"/>
    <lineage>
        <taxon>Bacteria</taxon>
        <taxon>Bacillati</taxon>
        <taxon>Bacillota</taxon>
        <taxon>Clostridia</taxon>
        <taxon>Eubacteriales</taxon>
        <taxon>Candidatus Fimiplasma</taxon>
    </lineage>
</organism>
<proteinExistence type="predicted"/>
<dbReference type="AlphaFoldDB" id="A0A9D1HPS4"/>
<feature type="domain" description="FHA" evidence="1">
    <location>
        <begin position="254"/>
        <end position="303"/>
    </location>
</feature>
<dbReference type="SUPFAM" id="SSF49879">
    <property type="entry name" value="SMAD/FHA domain"/>
    <property type="match status" value="1"/>
</dbReference>
<evidence type="ECO:0000259" key="1">
    <source>
        <dbReference type="PROSITE" id="PS50006"/>
    </source>
</evidence>
<reference evidence="2" key="1">
    <citation type="submission" date="2020-10" db="EMBL/GenBank/DDBJ databases">
        <authorList>
            <person name="Gilroy R."/>
        </authorList>
    </citation>
    <scope>NUCLEOTIDE SEQUENCE</scope>
    <source>
        <strain evidence="2">CHK195-11698</strain>
    </source>
</reference>
<reference evidence="2" key="2">
    <citation type="journal article" date="2021" name="PeerJ">
        <title>Extensive microbial diversity within the chicken gut microbiome revealed by metagenomics and culture.</title>
        <authorList>
            <person name="Gilroy R."/>
            <person name="Ravi A."/>
            <person name="Getino M."/>
            <person name="Pursley I."/>
            <person name="Horton D.L."/>
            <person name="Alikhan N.F."/>
            <person name="Baker D."/>
            <person name="Gharbi K."/>
            <person name="Hall N."/>
            <person name="Watson M."/>
            <person name="Adriaenssens E.M."/>
            <person name="Foster-Nyarko E."/>
            <person name="Jarju S."/>
            <person name="Secka A."/>
            <person name="Antonio M."/>
            <person name="Oren A."/>
            <person name="Chaudhuri R.R."/>
            <person name="La Ragione R."/>
            <person name="Hildebrand F."/>
            <person name="Pallen M.J."/>
        </authorList>
    </citation>
    <scope>NUCLEOTIDE SEQUENCE</scope>
    <source>
        <strain evidence="2">CHK195-11698</strain>
    </source>
</reference>
<evidence type="ECO:0000313" key="2">
    <source>
        <dbReference type="EMBL" id="HIU14490.1"/>
    </source>
</evidence>
<gene>
    <name evidence="2" type="ORF">IAD15_10560</name>
</gene>
<accession>A0A9D1HPS4</accession>
<dbReference type="InterPro" id="IPR008984">
    <property type="entry name" value="SMAD_FHA_dom_sf"/>
</dbReference>